<dbReference type="RefSeq" id="XP_008801845.1">
    <property type="nucleotide sequence ID" value="XM_008803623.3"/>
</dbReference>
<feature type="region of interest" description="Disordered" evidence="8">
    <location>
        <begin position="675"/>
        <end position="736"/>
    </location>
</feature>
<protein>
    <submittedName>
        <fullName evidence="12">Protein OBERON 4-like isoform X1</fullName>
    </submittedName>
</protein>
<dbReference type="InterPro" id="IPR047578">
    <property type="entry name" value="OBE1-like_PHD"/>
</dbReference>
<dbReference type="OrthoDB" id="784473at2759"/>
<dbReference type="KEGG" id="pda:103715858"/>
<keyword evidence="3" id="KW-0863">Zinc-finger</keyword>
<feature type="compositionally biased region" description="Basic and acidic residues" evidence="8">
    <location>
        <begin position="19"/>
        <end position="35"/>
    </location>
</feature>
<comment type="subcellular location">
    <subcellularLocation>
        <location evidence="1">Nucleus</location>
    </subcellularLocation>
</comment>
<feature type="region of interest" description="Disordered" evidence="8">
    <location>
        <begin position="274"/>
        <end position="296"/>
    </location>
</feature>
<dbReference type="GO" id="GO:0010071">
    <property type="term" value="P:root meristem specification"/>
    <property type="evidence" value="ECO:0007669"/>
    <property type="project" value="TreeGrafter"/>
</dbReference>
<feature type="domain" description="Oberon-like PHD finger" evidence="9">
    <location>
        <begin position="854"/>
        <end position="977"/>
    </location>
</feature>
<sequence length="1209" mass="135395">MKRLRSYVEDADEDVGEKGVFKDWQRRDQDPERSSSHRRFYSKTDSLRKSSSLSSYDRALDDDRESFRSRRKRFDHEVVGFDRRKAFDRYRDTGDRPMQVSPSPRGLYGSDRLHRLESFSGLRREFPKGFRAERDRSRREGSSGSSWRRLTSGKERDAAADEERRSPAMDSDSAGRGGNHAPPQEDRGGKARSSSGEQSRTNEIAKAGKPHTESCSSSEMEEGELEPDPEPEAEPVVESSHDTKMPVQIESENCMDRESECTSLSEKKEIVASENKKEFDAGVDSDGKEEGKATEVPIDEVNAAEAMDEVNVAEQALDNQHDSVKEVEEKKSEEGGGEGKANNVDDHKVEGRLCREEQRLLQEDISLPSQGLEIEGFDSEQVGKMEGEGKGAISSIFSPPKNGTEEDKGERQGVVAETEDRKKEEAVRNLEVVQKGRDIDLEEAPEGVLGMFDSSKKVIGESIQDEVTLELMTDKLKENYKDKGKSIAISISSKANSVEDDDAMEGPNRRGFELVFHSDVSRPEKIHCGGVVMGKHKDDKLKMEPLDLSLSLPGVLSDHTLKHPNPKPDPPSHGISIQSLPSSLQANSDGFTTSISFTSSQPFVHNPSCSLTQNSMDNYEQSVGSHPIVQGMDQVSNGNIWHAQASNETKRKGGAVPLFQRMLLNGNASQNSLSSLNRQHQVKQNGLSQQSSFPRELSSAHRHGSHNSRSEHRKDKRALTRERSSSSLFRSEQQEGEHLALNGSGVIESIVSKIVGEPLHLMGRMLQGMTEHSIASLRETICEMITSADKSGQIHAFQEALQRRPDLTMETLSKCPRILLEILVAIKTGIPDFIRRVINIPSSDFVEIFLNMKCRNLACQSMLPVDDCDCKICVQKNGFCSACMCLVCSKFDNASNTCSWVGCDICLHWCHTECGLHDSYIRNGRSSSGAQEITEMQFHCVACDHRSEMFGFVKEVFKTCAKDWKEETLAKELQYVRRIFSASNDVRGRKLHDVAEQMLVRLEDKVNYSEVINYVMTFLSESGHNVGSSPSISLPKEPSRNKAEGGNGIAGSSKEKTWVPSISPEKVPHVETAGLLSAVDRERVDQQTRVSELQINIEKKPVIDELESVIKFKQAEAKMYQERADDARKQAESLKRIAIAKNVKIEEDYAGRIAKLRLGEAEETRRQKLEEVQVIERAHLEYFNMKMRMEADIKDLLLKMEATKHNFNT</sequence>
<keyword evidence="5 7" id="KW-0175">Coiled coil</keyword>
<feature type="region of interest" description="Disordered" evidence="8">
    <location>
        <begin position="316"/>
        <end position="350"/>
    </location>
</feature>
<keyword evidence="11" id="KW-1185">Reference proteome</keyword>
<accession>A0A8B7CLT8</accession>
<evidence type="ECO:0000259" key="9">
    <source>
        <dbReference type="Pfam" id="PF07227"/>
    </source>
</evidence>
<dbReference type="GO" id="GO:0005634">
    <property type="term" value="C:nucleus"/>
    <property type="evidence" value="ECO:0007669"/>
    <property type="project" value="UniProtKB-SubCell"/>
</dbReference>
<name>A0A8B7CLT8_PHODC</name>
<evidence type="ECO:0000256" key="3">
    <source>
        <dbReference type="ARBA" id="ARBA00022771"/>
    </source>
</evidence>
<dbReference type="PRINTS" id="PR01544">
    <property type="entry name" value="ARATH130DUF"/>
</dbReference>
<dbReference type="InterPro" id="IPR004082">
    <property type="entry name" value="OBERON"/>
</dbReference>
<feature type="coiled-coil region" evidence="7">
    <location>
        <begin position="1103"/>
        <end position="1206"/>
    </location>
</feature>
<dbReference type="AlphaFoldDB" id="A0A8B7CLT8"/>
<feature type="domain" description="Oberon coiled-coil region" evidence="10">
    <location>
        <begin position="1076"/>
        <end position="1197"/>
    </location>
</feature>
<dbReference type="GO" id="GO:0010078">
    <property type="term" value="P:maintenance of root meristem identity"/>
    <property type="evidence" value="ECO:0007669"/>
    <property type="project" value="TreeGrafter"/>
</dbReference>
<dbReference type="PANTHER" id="PTHR21736:SF20">
    <property type="entry name" value="PROTEIN OBERON 4"/>
    <property type="match status" value="1"/>
</dbReference>
<reference evidence="12" key="1">
    <citation type="submission" date="2025-08" db="UniProtKB">
        <authorList>
            <consortium name="RefSeq"/>
        </authorList>
    </citation>
    <scope>IDENTIFICATION</scope>
    <source>
        <tissue evidence="12">Young leaves</tissue>
    </source>
</reference>
<dbReference type="Proteomes" id="UP000228380">
    <property type="component" value="Unplaced"/>
</dbReference>
<dbReference type="PANTHER" id="PTHR21736">
    <property type="entry name" value="VERNALIZATION-INSENSITIVE PROTEIN 3"/>
    <property type="match status" value="1"/>
</dbReference>
<feature type="compositionally biased region" description="Basic and acidic residues" evidence="8">
    <location>
        <begin position="274"/>
        <end position="293"/>
    </location>
</feature>
<keyword evidence="6" id="KW-0539">Nucleus</keyword>
<feature type="region of interest" description="Disordered" evidence="8">
    <location>
        <begin position="19"/>
        <end position="67"/>
    </location>
</feature>
<feature type="compositionally biased region" description="Basic and acidic residues" evidence="8">
    <location>
        <begin position="708"/>
        <end position="724"/>
    </location>
</feature>
<feature type="compositionally biased region" description="Basic and acidic residues" evidence="8">
    <location>
        <begin position="86"/>
        <end position="95"/>
    </location>
</feature>
<dbReference type="GO" id="GO:0010468">
    <property type="term" value="P:regulation of gene expression"/>
    <property type="evidence" value="ECO:0007669"/>
    <property type="project" value="TreeGrafter"/>
</dbReference>
<feature type="region of interest" description="Disordered" evidence="8">
    <location>
        <begin position="390"/>
        <end position="420"/>
    </location>
</feature>
<evidence type="ECO:0000256" key="5">
    <source>
        <dbReference type="ARBA" id="ARBA00023054"/>
    </source>
</evidence>
<feature type="compositionally biased region" description="Polar residues" evidence="8">
    <location>
        <begin position="675"/>
        <end position="693"/>
    </location>
</feature>
<dbReference type="Pfam" id="PF07227">
    <property type="entry name" value="PHD_Oberon"/>
    <property type="match status" value="1"/>
</dbReference>
<feature type="compositionally biased region" description="Polar residues" evidence="8">
    <location>
        <begin position="192"/>
        <end position="202"/>
    </location>
</feature>
<evidence type="ECO:0000256" key="4">
    <source>
        <dbReference type="ARBA" id="ARBA00022833"/>
    </source>
</evidence>
<evidence type="ECO:0000313" key="11">
    <source>
        <dbReference type="Proteomes" id="UP000228380"/>
    </source>
</evidence>
<feature type="compositionally biased region" description="Polar residues" evidence="8">
    <location>
        <begin position="1023"/>
        <end position="1032"/>
    </location>
</feature>
<organism evidence="11 12">
    <name type="scientific">Phoenix dactylifera</name>
    <name type="common">Date palm</name>
    <dbReference type="NCBI Taxonomy" id="42345"/>
    <lineage>
        <taxon>Eukaryota</taxon>
        <taxon>Viridiplantae</taxon>
        <taxon>Streptophyta</taxon>
        <taxon>Embryophyta</taxon>
        <taxon>Tracheophyta</taxon>
        <taxon>Spermatophyta</taxon>
        <taxon>Magnoliopsida</taxon>
        <taxon>Liliopsida</taxon>
        <taxon>Arecaceae</taxon>
        <taxon>Coryphoideae</taxon>
        <taxon>Phoeniceae</taxon>
        <taxon>Phoenix</taxon>
    </lineage>
</organism>
<evidence type="ECO:0000256" key="1">
    <source>
        <dbReference type="ARBA" id="ARBA00004123"/>
    </source>
</evidence>
<feature type="compositionally biased region" description="Basic and acidic residues" evidence="8">
    <location>
        <begin position="124"/>
        <end position="141"/>
    </location>
</feature>
<dbReference type="Pfam" id="PF16312">
    <property type="entry name" value="Oberon_cc"/>
    <property type="match status" value="1"/>
</dbReference>
<feature type="region of interest" description="Disordered" evidence="8">
    <location>
        <begin position="86"/>
        <end position="112"/>
    </location>
</feature>
<feature type="compositionally biased region" description="Basic and acidic residues" evidence="8">
    <location>
        <begin position="58"/>
        <end position="67"/>
    </location>
</feature>
<feature type="region of interest" description="Disordered" evidence="8">
    <location>
        <begin position="557"/>
        <end position="583"/>
    </location>
</feature>
<dbReference type="GO" id="GO:0010492">
    <property type="term" value="P:maintenance of shoot apical meristem identity"/>
    <property type="evidence" value="ECO:0007669"/>
    <property type="project" value="TreeGrafter"/>
</dbReference>
<feature type="region of interest" description="Disordered" evidence="8">
    <location>
        <begin position="124"/>
        <end position="246"/>
    </location>
</feature>
<evidence type="ECO:0000256" key="2">
    <source>
        <dbReference type="ARBA" id="ARBA00022723"/>
    </source>
</evidence>
<dbReference type="InterPro" id="IPR032881">
    <property type="entry name" value="Oberon-like_PHD"/>
</dbReference>
<feature type="region of interest" description="Disordered" evidence="8">
    <location>
        <begin position="1023"/>
        <end position="1055"/>
    </location>
</feature>
<evidence type="ECO:0000256" key="8">
    <source>
        <dbReference type="SAM" id="MobiDB-lite"/>
    </source>
</evidence>
<evidence type="ECO:0000256" key="7">
    <source>
        <dbReference type="SAM" id="Coils"/>
    </source>
</evidence>
<feature type="compositionally biased region" description="Acidic residues" evidence="8">
    <location>
        <begin position="219"/>
        <end position="235"/>
    </location>
</feature>
<evidence type="ECO:0000259" key="10">
    <source>
        <dbReference type="Pfam" id="PF16312"/>
    </source>
</evidence>
<dbReference type="GeneID" id="103715858"/>
<dbReference type="InterPro" id="IPR032535">
    <property type="entry name" value="Oberon_CC"/>
</dbReference>
<keyword evidence="2" id="KW-0479">Metal-binding</keyword>
<feature type="compositionally biased region" description="Basic and acidic residues" evidence="8">
    <location>
        <begin position="319"/>
        <end position="334"/>
    </location>
</feature>
<evidence type="ECO:0000313" key="12">
    <source>
        <dbReference type="RefSeq" id="XP_008801845.1"/>
    </source>
</evidence>
<evidence type="ECO:0000256" key="6">
    <source>
        <dbReference type="ARBA" id="ARBA00023242"/>
    </source>
</evidence>
<gene>
    <name evidence="12" type="primary">LOC103715858</name>
</gene>
<proteinExistence type="predicted"/>
<dbReference type="CDD" id="cd15612">
    <property type="entry name" value="PHD_OBE1_like"/>
    <property type="match status" value="1"/>
</dbReference>
<dbReference type="GO" id="GO:0008270">
    <property type="term" value="F:zinc ion binding"/>
    <property type="evidence" value="ECO:0007669"/>
    <property type="project" value="UniProtKB-KW"/>
</dbReference>
<feature type="compositionally biased region" description="Basic and acidic residues" evidence="8">
    <location>
        <begin position="152"/>
        <end position="167"/>
    </location>
</feature>
<keyword evidence="4" id="KW-0862">Zinc</keyword>